<protein>
    <submittedName>
        <fullName evidence="1">Ion transport domain protein, C-terminal</fullName>
    </submittedName>
</protein>
<dbReference type="AlphaFoldDB" id="A0A0C6G176"/>
<dbReference type="KEGG" id="maqu:Maq22A_1p37010"/>
<keyword evidence="1" id="KW-0614">Plasmid</keyword>
<evidence type="ECO:0000313" key="1">
    <source>
        <dbReference type="EMBL" id="BAQ49595.1"/>
    </source>
</evidence>
<gene>
    <name evidence="1" type="primary">kch</name>
    <name evidence="1" type="ORF">Maq22A_1p37010</name>
</gene>
<dbReference type="PATRIC" id="fig|270351.10.peg.6678"/>
<sequence>MVMVCGVMLFLRLAHVSFRPYNLPFPCSTCGLQQHETDTVQCEASDTGLTIPDEGAD</sequence>
<dbReference type="EMBL" id="AP014705">
    <property type="protein sequence ID" value="BAQ49595.1"/>
    <property type="molecule type" value="Genomic_DNA"/>
</dbReference>
<organism evidence="1 2">
    <name type="scientific">Methylobacterium aquaticum</name>
    <dbReference type="NCBI Taxonomy" id="270351"/>
    <lineage>
        <taxon>Bacteria</taxon>
        <taxon>Pseudomonadati</taxon>
        <taxon>Pseudomonadota</taxon>
        <taxon>Alphaproteobacteria</taxon>
        <taxon>Hyphomicrobiales</taxon>
        <taxon>Methylobacteriaceae</taxon>
        <taxon>Methylobacterium</taxon>
    </lineage>
</organism>
<geneLocation type="plasmid" evidence="2">
    <name>pMaq22A_1p DNA</name>
</geneLocation>
<proteinExistence type="predicted"/>
<reference evidence="1 2" key="1">
    <citation type="journal article" date="2015" name="Genome Announc.">
        <title>Complete Genome Sequence of Methylobacterium aquaticum Strain 22A, Isolated from Racomitrium japonicum Moss.</title>
        <authorList>
            <person name="Tani A."/>
            <person name="Ogura Y."/>
            <person name="Hayashi T."/>
            <person name="Kimbara K."/>
        </authorList>
    </citation>
    <scope>NUCLEOTIDE SEQUENCE [LARGE SCALE GENOMIC DNA]</scope>
    <source>
        <strain evidence="1 2">MA-22A</strain>
        <plasmid evidence="2">Plasmid pMaq22A_1p DNA</plasmid>
    </source>
</reference>
<dbReference type="Proteomes" id="UP000061432">
    <property type="component" value="Plasmid pMaq22A_1p"/>
</dbReference>
<accession>A0A0C6G176</accession>
<evidence type="ECO:0000313" key="2">
    <source>
        <dbReference type="Proteomes" id="UP000061432"/>
    </source>
</evidence>
<name>A0A0C6G176_9HYPH</name>
<reference evidence="2" key="2">
    <citation type="submission" date="2015-01" db="EMBL/GenBank/DDBJ databases">
        <title>Complete genome sequence of Methylobacterium aquaticum strain 22A.</title>
        <authorList>
            <person name="Tani A."/>
            <person name="Ogura Y."/>
            <person name="Hayashi T."/>
        </authorList>
    </citation>
    <scope>NUCLEOTIDE SEQUENCE [LARGE SCALE GENOMIC DNA]</scope>
    <source>
        <strain evidence="2">MA-22A</strain>
        <plasmid evidence="2">Plasmid pMaq22A_1p DNA</plasmid>
    </source>
</reference>